<reference evidence="3" key="1">
    <citation type="submission" date="2015-12" db="EMBL/GenBank/DDBJ databases">
        <title>Gene expression during late stages of embryo sac development: a critical building block for successful pollen-pistil interactions.</title>
        <authorList>
            <person name="Liu Y."/>
            <person name="Joly V."/>
            <person name="Sabar M."/>
            <person name="Matton D.P."/>
        </authorList>
    </citation>
    <scope>NUCLEOTIDE SEQUENCE</scope>
</reference>
<evidence type="ECO:0000256" key="2">
    <source>
        <dbReference type="SAM" id="Phobius"/>
    </source>
</evidence>
<feature type="transmembrane region" description="Helical" evidence="2">
    <location>
        <begin position="28"/>
        <end position="46"/>
    </location>
</feature>
<accession>A0A0V0H3Z0</accession>
<evidence type="ECO:0000313" key="3">
    <source>
        <dbReference type="EMBL" id="JAP14851.1"/>
    </source>
</evidence>
<proteinExistence type="predicted"/>
<sequence>MFYTLRTTKEFLIKEITDTNTKSFGKNCWVQVNPWIIILIPLYLLPPSRVFYSRSFFKIPLLPSQLWIHRLNHWLLTSLGLALLLSHQNHGSPFRDSVASDSSPLVALD</sequence>
<dbReference type="AlphaFoldDB" id="A0A0V0H3Z0"/>
<organism evidence="3">
    <name type="scientific">Solanum chacoense</name>
    <name type="common">Chaco potato</name>
    <dbReference type="NCBI Taxonomy" id="4108"/>
    <lineage>
        <taxon>Eukaryota</taxon>
        <taxon>Viridiplantae</taxon>
        <taxon>Streptophyta</taxon>
        <taxon>Embryophyta</taxon>
        <taxon>Tracheophyta</taxon>
        <taxon>Spermatophyta</taxon>
        <taxon>Magnoliopsida</taxon>
        <taxon>eudicotyledons</taxon>
        <taxon>Gunneridae</taxon>
        <taxon>Pentapetalae</taxon>
        <taxon>asterids</taxon>
        <taxon>lamiids</taxon>
        <taxon>Solanales</taxon>
        <taxon>Solanaceae</taxon>
        <taxon>Solanoideae</taxon>
        <taxon>Solaneae</taxon>
        <taxon>Solanum</taxon>
    </lineage>
</organism>
<keyword evidence="2" id="KW-0812">Transmembrane</keyword>
<feature type="region of interest" description="Disordered" evidence="1">
    <location>
        <begin position="90"/>
        <end position="109"/>
    </location>
</feature>
<feature type="transmembrane region" description="Helical" evidence="2">
    <location>
        <begin position="66"/>
        <end position="85"/>
    </location>
</feature>
<evidence type="ECO:0000256" key="1">
    <source>
        <dbReference type="SAM" id="MobiDB-lite"/>
    </source>
</evidence>
<keyword evidence="2" id="KW-1133">Transmembrane helix</keyword>
<dbReference type="EMBL" id="GEDG01025983">
    <property type="protein sequence ID" value="JAP14851.1"/>
    <property type="molecule type" value="Transcribed_RNA"/>
</dbReference>
<name>A0A0V0H3Z0_SOLCH</name>
<protein>
    <submittedName>
        <fullName evidence="3">Putative ovule protein</fullName>
    </submittedName>
</protein>
<keyword evidence="2" id="KW-0472">Membrane</keyword>